<proteinExistence type="predicted"/>
<protein>
    <submittedName>
        <fullName evidence="3">Uncharacterized protein</fullName>
    </submittedName>
</protein>
<evidence type="ECO:0000313" key="3">
    <source>
        <dbReference type="WBParaSite" id="TMUE_3000012749.1"/>
    </source>
</evidence>
<feature type="chain" id="PRO_5024310890" evidence="1">
    <location>
        <begin position="18"/>
        <end position="221"/>
    </location>
</feature>
<accession>A0A5S6R0B0</accession>
<reference evidence="3" key="1">
    <citation type="submission" date="2019-12" db="UniProtKB">
        <authorList>
            <consortium name="WormBaseParasite"/>
        </authorList>
    </citation>
    <scope>IDENTIFICATION</scope>
</reference>
<evidence type="ECO:0000256" key="1">
    <source>
        <dbReference type="SAM" id="SignalP"/>
    </source>
</evidence>
<keyword evidence="1" id="KW-0732">Signal</keyword>
<dbReference type="Proteomes" id="UP000046395">
    <property type="component" value="Unassembled WGS sequence"/>
</dbReference>
<keyword evidence="2" id="KW-1185">Reference proteome</keyword>
<sequence>MHYISGIFATLFTIANAWYDYHLFPDNLVSLYLINEGGNYTFTMNYITYHFKKNISTKMTVADGPNDKCLELHPILKLEKRDNVTAPYYTADWRDVLKLKPKGYKLTGTLGWGIKKLGECGATIVVVQILIPPLEGTYFVIRNPRTVLETDAIVKRKIYFARTSWREPLLKQQFSESLNSRQFRRMTKREEKEERSWEKRMHDHFKMLEKYRVVFYCWPHD</sequence>
<dbReference type="AlphaFoldDB" id="A0A5S6R0B0"/>
<evidence type="ECO:0000313" key="2">
    <source>
        <dbReference type="Proteomes" id="UP000046395"/>
    </source>
</evidence>
<name>A0A5S6R0B0_TRIMR</name>
<organism evidence="2 3">
    <name type="scientific">Trichuris muris</name>
    <name type="common">Mouse whipworm</name>
    <dbReference type="NCBI Taxonomy" id="70415"/>
    <lineage>
        <taxon>Eukaryota</taxon>
        <taxon>Metazoa</taxon>
        <taxon>Ecdysozoa</taxon>
        <taxon>Nematoda</taxon>
        <taxon>Enoplea</taxon>
        <taxon>Dorylaimia</taxon>
        <taxon>Trichinellida</taxon>
        <taxon>Trichuridae</taxon>
        <taxon>Trichuris</taxon>
    </lineage>
</organism>
<dbReference type="WBParaSite" id="TMUE_3000012749.1">
    <property type="protein sequence ID" value="TMUE_3000012749.1"/>
    <property type="gene ID" value="WBGene00295157"/>
</dbReference>
<feature type="signal peptide" evidence="1">
    <location>
        <begin position="1"/>
        <end position="17"/>
    </location>
</feature>